<name>A0A7Z7LHW3_9BACT</name>
<dbReference type="KEGG" id="minf:MESINF_2562"/>
<proteinExistence type="predicted"/>
<evidence type="ECO:0000313" key="2">
    <source>
        <dbReference type="Proteomes" id="UP000250796"/>
    </source>
</evidence>
<accession>A0A7Z7LHW3</accession>
<sequence length="593" mass="66880">MKRVFVALFISISLIVYGAVFFGNIHAHTSYSDGRGTPDQAFRYTRDSGVVDIQAITEHCHDLVYPLPDGSMKLDVIRNLAREYTQEGKFIAISGYEWTLTSRGHITIYNTDDFLDRSSSDLLDIYAWIVEKKATAQFCHPGRTYGDFFDFLYFPEVDLYINTIEVGNGAGKSNNVIKPEYLERYQRALNRGWHVGASANQDNHYENWATANDARTVFVIDELTTQKVYEALKTRNIYASEDRNAFISFSAGQSKMGDILYDQPTATLKIEYSDPGDPVASVWLYSNEGPLVLDVEGDSWTIDVDVENPFSYNWYFVKIDQKDGNEIVSSPIWFQSSSEKYILNARSVDARPVFGLPFEIAFDLINSRKSEERLNVTIMGECGTVMEKEYVLPPMSCVEIRETLDCTSQDLVFCIDGESAFRLKIDFTRFVAHLDTSHENYYVSELQYLTELLSNLGGDVRPVIGELTEATMNRGQVLILPLPDQDTFMKDFMAISEKQIAFIKNYVESGGLLIVVLARKAITHDSLSTYERLFEELSWGVSLEDGGLSFEGPSGGIASGVSGGLVLKWNQAIGKEPLDEEIVQFIKSRLNID</sequence>
<organism evidence="1 2">
    <name type="scientific">Mesotoga infera</name>
    <dbReference type="NCBI Taxonomy" id="1236046"/>
    <lineage>
        <taxon>Bacteria</taxon>
        <taxon>Thermotogati</taxon>
        <taxon>Thermotogota</taxon>
        <taxon>Thermotogae</taxon>
        <taxon>Kosmotogales</taxon>
        <taxon>Kosmotogaceae</taxon>
        <taxon>Mesotoga</taxon>
    </lineage>
</organism>
<dbReference type="NCBIfam" id="NF038032">
    <property type="entry name" value="CehA_McbA_metalo"/>
    <property type="match status" value="1"/>
</dbReference>
<gene>
    <name evidence="1" type="ORF">MESINF_2562</name>
</gene>
<dbReference type="EMBL" id="LS974202">
    <property type="protein sequence ID" value="SSC14002.1"/>
    <property type="molecule type" value="Genomic_DNA"/>
</dbReference>
<reference evidence="1 2" key="1">
    <citation type="submission" date="2017-01" db="EMBL/GenBank/DDBJ databases">
        <authorList>
            <person name="Erauso G."/>
        </authorList>
    </citation>
    <scope>NUCLEOTIDE SEQUENCE [LARGE SCALE GENOMIC DNA]</scope>
    <source>
        <strain evidence="1">MESINF1</strain>
    </source>
</reference>
<dbReference type="AlphaFoldDB" id="A0A7Z7LHW3"/>
<dbReference type="RefSeq" id="WP_169700233.1">
    <property type="nucleotide sequence ID" value="NZ_LS974202.1"/>
</dbReference>
<keyword evidence="2" id="KW-1185">Reference proteome</keyword>
<dbReference type="SUPFAM" id="SSF89550">
    <property type="entry name" value="PHP domain-like"/>
    <property type="match status" value="1"/>
</dbReference>
<dbReference type="Proteomes" id="UP000250796">
    <property type="component" value="Chromosome MESINF"/>
</dbReference>
<dbReference type="InterPro" id="IPR016195">
    <property type="entry name" value="Pol/histidinol_Pase-like"/>
</dbReference>
<protein>
    <recommendedName>
        <fullName evidence="3">Phosphotransferase</fullName>
    </recommendedName>
</protein>
<dbReference type="Gene3D" id="3.20.20.140">
    <property type="entry name" value="Metal-dependent hydrolases"/>
    <property type="match status" value="1"/>
</dbReference>
<evidence type="ECO:0000313" key="1">
    <source>
        <dbReference type="EMBL" id="SSC14002.1"/>
    </source>
</evidence>
<evidence type="ECO:0008006" key="3">
    <source>
        <dbReference type="Google" id="ProtNLM"/>
    </source>
</evidence>